<sequence length="452" mass="52281">MIFPISKHMIYQVDEPVPTIKQKCVIWVKGPNLIKTVVIIVCIGVVIQQIVTCIQKLIDIPITTYTHFDFNRTIVYPSITFCREPPYKFEKLLEYGLMVHPMFTSAWRNFNFSAVPLDQLWKETTYEADEFFAQYGLNKEMDNVEVKETIGFIHGRCYTLSPKILSTRATRETGFSITLQHHTKDASMSVSMYPPGYHAYIHYTREPFTEVGVYNGGLVDYLYCKVGESIDVKLSVNQYIMISEDNEPCASEDSYSANACTTKYVWQKVGEAAGCSGPWMHSNLPPCNTFESMNNLIIAYLSLYQEHNCSICPRYCTSYLYNGFVTDRHMFEWDQLSNSWNSKSGGSELQTQLFVYFNSMMVSVYEERYNYDWNLFLSDLGGSIGFLLGLSVIGLMSIFGKLWYTFVLPIFKMPKPISEVEATRTKPSEIIYQNQEIYEYCKKMNWKNLYTN</sequence>
<dbReference type="PRINTS" id="PR01078">
    <property type="entry name" value="AMINACHANNEL"/>
</dbReference>
<feature type="transmembrane region" description="Helical" evidence="13">
    <location>
        <begin position="384"/>
        <end position="404"/>
    </location>
</feature>
<evidence type="ECO:0000256" key="6">
    <source>
        <dbReference type="ARBA" id="ARBA00022989"/>
    </source>
</evidence>
<evidence type="ECO:0000256" key="7">
    <source>
        <dbReference type="ARBA" id="ARBA00023053"/>
    </source>
</evidence>
<evidence type="ECO:0000256" key="2">
    <source>
        <dbReference type="ARBA" id="ARBA00007193"/>
    </source>
</evidence>
<dbReference type="Proteomes" id="UP001549920">
    <property type="component" value="Unassembled WGS sequence"/>
</dbReference>
<dbReference type="Gene3D" id="1.10.287.770">
    <property type="entry name" value="YojJ-like"/>
    <property type="match status" value="1"/>
</dbReference>
<keyword evidence="7" id="KW-0915">Sodium</keyword>
<evidence type="ECO:0000256" key="4">
    <source>
        <dbReference type="ARBA" id="ARBA00022461"/>
    </source>
</evidence>
<keyword evidence="15" id="KW-1185">Reference proteome</keyword>
<keyword evidence="6 13" id="KW-1133">Transmembrane helix</keyword>
<evidence type="ECO:0000256" key="3">
    <source>
        <dbReference type="ARBA" id="ARBA00022448"/>
    </source>
</evidence>
<keyword evidence="9 13" id="KW-0472">Membrane</keyword>
<dbReference type="InterPro" id="IPR001873">
    <property type="entry name" value="ENaC"/>
</dbReference>
<keyword evidence="11 12" id="KW-0407">Ion channel</keyword>
<evidence type="ECO:0000256" key="10">
    <source>
        <dbReference type="ARBA" id="ARBA00023201"/>
    </source>
</evidence>
<evidence type="ECO:0000256" key="9">
    <source>
        <dbReference type="ARBA" id="ARBA00023136"/>
    </source>
</evidence>
<keyword evidence="4 12" id="KW-0894">Sodium channel</keyword>
<evidence type="ECO:0000256" key="13">
    <source>
        <dbReference type="SAM" id="Phobius"/>
    </source>
</evidence>
<dbReference type="Pfam" id="PF00858">
    <property type="entry name" value="ASC"/>
    <property type="match status" value="1"/>
</dbReference>
<proteinExistence type="inferred from homology"/>
<evidence type="ECO:0000313" key="15">
    <source>
        <dbReference type="Proteomes" id="UP001549920"/>
    </source>
</evidence>
<name>A0ABR3I3U1_LOXSC</name>
<reference evidence="14 15" key="1">
    <citation type="submission" date="2024-06" db="EMBL/GenBank/DDBJ databases">
        <title>A chromosome-level genome assembly of beet webworm, Loxostege sticticalis.</title>
        <authorList>
            <person name="Zhang Y."/>
        </authorList>
    </citation>
    <scope>NUCLEOTIDE SEQUENCE [LARGE SCALE GENOMIC DNA]</scope>
    <source>
        <strain evidence="14">AQ026</strain>
        <tissue evidence="14">Whole body</tissue>
    </source>
</reference>
<comment type="similarity">
    <text evidence="2 12">Belongs to the amiloride-sensitive sodium channel (TC 1.A.6) family.</text>
</comment>
<keyword evidence="5 12" id="KW-0812">Transmembrane</keyword>
<evidence type="ECO:0000256" key="1">
    <source>
        <dbReference type="ARBA" id="ARBA00004141"/>
    </source>
</evidence>
<comment type="caution">
    <text evidence="14">The sequence shown here is derived from an EMBL/GenBank/DDBJ whole genome shotgun (WGS) entry which is preliminary data.</text>
</comment>
<evidence type="ECO:0000256" key="11">
    <source>
        <dbReference type="ARBA" id="ARBA00023303"/>
    </source>
</evidence>
<keyword evidence="3 12" id="KW-0813">Transport</keyword>
<dbReference type="PANTHER" id="PTHR11690">
    <property type="entry name" value="AMILORIDE-SENSITIVE SODIUM CHANNEL-RELATED"/>
    <property type="match status" value="1"/>
</dbReference>
<evidence type="ECO:0000256" key="12">
    <source>
        <dbReference type="RuleBase" id="RU000679"/>
    </source>
</evidence>
<dbReference type="PANTHER" id="PTHR11690:SF248">
    <property type="entry name" value="PICKPOCKET 17, ISOFORM A"/>
    <property type="match status" value="1"/>
</dbReference>
<dbReference type="EMBL" id="JBEUOH010000009">
    <property type="protein sequence ID" value="KAL0883457.1"/>
    <property type="molecule type" value="Genomic_DNA"/>
</dbReference>
<accession>A0ABR3I3U1</accession>
<gene>
    <name evidence="14" type="ORF">ABMA27_016836</name>
</gene>
<keyword evidence="8 12" id="KW-0406">Ion transport</keyword>
<evidence type="ECO:0000313" key="14">
    <source>
        <dbReference type="EMBL" id="KAL0883457.1"/>
    </source>
</evidence>
<comment type="subcellular location">
    <subcellularLocation>
        <location evidence="1">Membrane</location>
        <topology evidence="1">Multi-pass membrane protein</topology>
    </subcellularLocation>
</comment>
<protein>
    <submittedName>
        <fullName evidence="14">Uncharacterized protein</fullName>
    </submittedName>
</protein>
<keyword evidence="10 12" id="KW-0739">Sodium transport</keyword>
<evidence type="ECO:0000256" key="5">
    <source>
        <dbReference type="ARBA" id="ARBA00022692"/>
    </source>
</evidence>
<evidence type="ECO:0000256" key="8">
    <source>
        <dbReference type="ARBA" id="ARBA00023065"/>
    </source>
</evidence>
<organism evidence="14 15">
    <name type="scientific">Loxostege sticticalis</name>
    <name type="common">Beet webworm moth</name>
    <dbReference type="NCBI Taxonomy" id="481309"/>
    <lineage>
        <taxon>Eukaryota</taxon>
        <taxon>Metazoa</taxon>
        <taxon>Ecdysozoa</taxon>
        <taxon>Arthropoda</taxon>
        <taxon>Hexapoda</taxon>
        <taxon>Insecta</taxon>
        <taxon>Pterygota</taxon>
        <taxon>Neoptera</taxon>
        <taxon>Endopterygota</taxon>
        <taxon>Lepidoptera</taxon>
        <taxon>Glossata</taxon>
        <taxon>Ditrysia</taxon>
        <taxon>Pyraloidea</taxon>
        <taxon>Crambidae</taxon>
        <taxon>Pyraustinae</taxon>
        <taxon>Loxostege</taxon>
    </lineage>
</organism>